<evidence type="ECO:0000256" key="1">
    <source>
        <dbReference type="ARBA" id="ARBA00022801"/>
    </source>
</evidence>
<dbReference type="PROSITE" id="PS51635">
    <property type="entry name" value="PNPLA"/>
    <property type="match status" value="1"/>
</dbReference>
<reference evidence="5" key="1">
    <citation type="submission" date="2019-08" db="EMBL/GenBank/DDBJ databases">
        <authorList>
            <person name="Kucharzyk K."/>
            <person name="Murdoch R.W."/>
            <person name="Higgins S."/>
            <person name="Loffler F."/>
        </authorList>
    </citation>
    <scope>NUCLEOTIDE SEQUENCE</scope>
</reference>
<dbReference type="GO" id="GO:0016787">
    <property type="term" value="F:hydrolase activity"/>
    <property type="evidence" value="ECO:0007669"/>
    <property type="project" value="UniProtKB-KW"/>
</dbReference>
<name>A0A644XLL0_9ZZZZ</name>
<dbReference type="Pfam" id="PF01734">
    <property type="entry name" value="Patatin"/>
    <property type="match status" value="1"/>
</dbReference>
<dbReference type="InterPro" id="IPR050301">
    <property type="entry name" value="NTE"/>
</dbReference>
<evidence type="ECO:0000256" key="2">
    <source>
        <dbReference type="ARBA" id="ARBA00022963"/>
    </source>
</evidence>
<evidence type="ECO:0000313" key="5">
    <source>
        <dbReference type="EMBL" id="MPM16857.1"/>
    </source>
</evidence>
<dbReference type="PANTHER" id="PTHR14226:SF25">
    <property type="entry name" value="PHOSPHOESTERASE"/>
    <property type="match status" value="1"/>
</dbReference>
<dbReference type="InterPro" id="IPR016035">
    <property type="entry name" value="Acyl_Trfase/lysoPLipase"/>
</dbReference>
<proteinExistence type="predicted"/>
<accession>A0A644XLL0</accession>
<keyword evidence="2" id="KW-0442">Lipid degradation</keyword>
<dbReference type="Pfam" id="PF19890">
    <property type="entry name" value="DUF6363"/>
    <property type="match status" value="1"/>
</dbReference>
<keyword evidence="3" id="KW-0443">Lipid metabolism</keyword>
<gene>
    <name evidence="5" type="ORF">SDC9_63239</name>
</gene>
<dbReference type="InterPro" id="IPR037483">
    <property type="entry name" value="YjjU-like"/>
</dbReference>
<evidence type="ECO:0000259" key="4">
    <source>
        <dbReference type="PROSITE" id="PS51635"/>
    </source>
</evidence>
<sequence>MKSGIVMEGGALRTVFSTGVCDALLDAELMPDYFIGVSAGAAYGVSYLSRQKWRNLNILCHYANDKRYMGVKNLLNPGNRCYFGLKFSYEEIPNQYVPFDYGAFAAYPGEAEAVLTNLETGKADYLPIPRNSVQSAVLKATCAMPLLFPIFHIGGQPYLDGGCADPIPWQRALDKGCDRILVVLTRERSYVRRPEKSDSLIRRHYRQYPRFLETMDRRADAYNENRERLFALERAGRAVVIAPATTEGYSRTERDTGKIRALWQDGYFQGRAAAPRLAEFWGEV</sequence>
<organism evidence="5">
    <name type="scientific">bioreactor metagenome</name>
    <dbReference type="NCBI Taxonomy" id="1076179"/>
    <lineage>
        <taxon>unclassified sequences</taxon>
        <taxon>metagenomes</taxon>
        <taxon>ecological metagenomes</taxon>
    </lineage>
</organism>
<dbReference type="EMBL" id="VSSQ01002690">
    <property type="protein sequence ID" value="MPM16857.1"/>
    <property type="molecule type" value="Genomic_DNA"/>
</dbReference>
<keyword evidence="1" id="KW-0378">Hydrolase</keyword>
<dbReference type="InterPro" id="IPR002641">
    <property type="entry name" value="PNPLA_dom"/>
</dbReference>
<protein>
    <recommendedName>
        <fullName evidence="4">PNPLA domain-containing protein</fullName>
    </recommendedName>
</protein>
<dbReference type="Gene3D" id="3.40.1090.10">
    <property type="entry name" value="Cytosolic phospholipase A2 catalytic domain"/>
    <property type="match status" value="2"/>
</dbReference>
<dbReference type="AlphaFoldDB" id="A0A644XLL0"/>
<comment type="caution">
    <text evidence="5">The sequence shown here is derived from an EMBL/GenBank/DDBJ whole genome shotgun (WGS) entry which is preliminary data.</text>
</comment>
<dbReference type="GO" id="GO:0016042">
    <property type="term" value="P:lipid catabolic process"/>
    <property type="evidence" value="ECO:0007669"/>
    <property type="project" value="UniProtKB-KW"/>
</dbReference>
<evidence type="ECO:0000256" key="3">
    <source>
        <dbReference type="ARBA" id="ARBA00023098"/>
    </source>
</evidence>
<dbReference type="InterPro" id="IPR045943">
    <property type="entry name" value="DUF6363"/>
</dbReference>
<dbReference type="CDD" id="cd07208">
    <property type="entry name" value="Pat_hypo_Ecoli_yjju_like"/>
    <property type="match status" value="1"/>
</dbReference>
<feature type="domain" description="PNPLA" evidence="4">
    <location>
        <begin position="5"/>
        <end position="173"/>
    </location>
</feature>
<dbReference type="PANTHER" id="PTHR14226">
    <property type="entry name" value="NEUROPATHY TARGET ESTERASE/SWISS CHEESE D.MELANOGASTER"/>
    <property type="match status" value="1"/>
</dbReference>
<dbReference type="SUPFAM" id="SSF52151">
    <property type="entry name" value="FabD/lysophospholipase-like"/>
    <property type="match status" value="1"/>
</dbReference>